<reference evidence="2 3" key="1">
    <citation type="journal article" date="2010" name="Science">
        <title>Genomic comparison of the ants Camponotus floridanus and Harpegnathos saltator.</title>
        <authorList>
            <person name="Bonasio R."/>
            <person name="Zhang G."/>
            <person name="Ye C."/>
            <person name="Mutti N.S."/>
            <person name="Fang X."/>
            <person name="Qin N."/>
            <person name="Donahue G."/>
            <person name="Yang P."/>
            <person name="Li Q."/>
            <person name="Li C."/>
            <person name="Zhang P."/>
            <person name="Huang Z."/>
            <person name="Berger S.L."/>
            <person name="Reinberg D."/>
            <person name="Wang J."/>
            <person name="Liebig J."/>
        </authorList>
    </citation>
    <scope>NUCLEOTIDE SEQUENCE [LARGE SCALE GENOMIC DNA]</scope>
    <source>
        <strain evidence="2 3">R22 G/1</strain>
    </source>
</reference>
<dbReference type="InParanoid" id="E2BUK1"/>
<accession>E2BUK1</accession>
<organism evidence="3">
    <name type="scientific">Harpegnathos saltator</name>
    <name type="common">Jerdon's jumping ant</name>
    <dbReference type="NCBI Taxonomy" id="610380"/>
    <lineage>
        <taxon>Eukaryota</taxon>
        <taxon>Metazoa</taxon>
        <taxon>Ecdysozoa</taxon>
        <taxon>Arthropoda</taxon>
        <taxon>Hexapoda</taxon>
        <taxon>Insecta</taxon>
        <taxon>Pterygota</taxon>
        <taxon>Neoptera</taxon>
        <taxon>Endopterygota</taxon>
        <taxon>Hymenoptera</taxon>
        <taxon>Apocrita</taxon>
        <taxon>Aculeata</taxon>
        <taxon>Formicoidea</taxon>
        <taxon>Formicidae</taxon>
        <taxon>Ponerinae</taxon>
        <taxon>Ponerini</taxon>
        <taxon>Harpegnathos</taxon>
    </lineage>
</organism>
<dbReference type="Pfam" id="PF18701">
    <property type="entry name" value="DUF5641"/>
    <property type="match status" value="1"/>
</dbReference>
<name>E2BUK1_HARSA</name>
<dbReference type="OrthoDB" id="7538321at2759"/>
<dbReference type="InterPro" id="IPR040676">
    <property type="entry name" value="DUF5641"/>
</dbReference>
<protein>
    <recommendedName>
        <fullName evidence="1">DUF5641 domain-containing protein</fullName>
    </recommendedName>
</protein>
<gene>
    <name evidence="2" type="ORF">EAI_06049</name>
</gene>
<feature type="non-terminal residue" evidence="2">
    <location>
        <position position="1"/>
    </location>
</feature>
<evidence type="ECO:0000313" key="3">
    <source>
        <dbReference type="Proteomes" id="UP000008237"/>
    </source>
</evidence>
<dbReference type="AlphaFoldDB" id="E2BUK1"/>
<feature type="non-terminal residue" evidence="2">
    <location>
        <position position="147"/>
    </location>
</feature>
<dbReference type="OMA" id="HEAGNID"/>
<evidence type="ECO:0000259" key="1">
    <source>
        <dbReference type="Pfam" id="PF18701"/>
    </source>
</evidence>
<dbReference type="Proteomes" id="UP000008237">
    <property type="component" value="Unassembled WGS sequence"/>
</dbReference>
<feature type="domain" description="DUF5641" evidence="1">
    <location>
        <begin position="49"/>
        <end position="142"/>
    </location>
</feature>
<keyword evidence="3" id="KW-1185">Reference proteome</keyword>
<dbReference type="PANTHER" id="PTHR47331">
    <property type="entry name" value="PHD-TYPE DOMAIN-CONTAINING PROTEIN"/>
    <property type="match status" value="1"/>
</dbReference>
<evidence type="ECO:0000313" key="2">
    <source>
        <dbReference type="EMBL" id="EFN80629.1"/>
    </source>
</evidence>
<proteinExistence type="predicted"/>
<dbReference type="EMBL" id="GL450715">
    <property type="protein sequence ID" value="EFN80629.1"/>
    <property type="molecule type" value="Genomic_DNA"/>
</dbReference>
<sequence>ACLNLRPIAPLSDSLDDYESLAPGHFLIGSALTTSPEPSLLDIRENRLTRWQLVRQLTERFWRLWYTDYVNSLQQRSKWKQIQPAIKIGQLVLLKNSMLPPCKWELARVTQCHPGADGLVRVGSVRTASSEMTRPIGKLCILPIDCE</sequence>
<dbReference type="PANTHER" id="PTHR47331:SF1">
    <property type="entry name" value="GAG-LIKE PROTEIN"/>
    <property type="match status" value="1"/>
</dbReference>